<evidence type="ECO:0000313" key="3">
    <source>
        <dbReference type="Proteomes" id="UP001218218"/>
    </source>
</evidence>
<accession>A0AAD7ELR6</accession>
<dbReference type="EMBL" id="JARIHO010000029">
    <property type="protein sequence ID" value="KAJ7337652.1"/>
    <property type="molecule type" value="Genomic_DNA"/>
</dbReference>
<sequence>MSDLPRCSVRNMGNPGQGTAFHELVVVPTFTPELARPYQVPGGDLIIHPQVPQGGIPAGPVAVSGTSSSAQIDPSFLNADDNVEKRLLYIHVTLEWTECSGKSTRNNARSKKMHESKLVSTAVDVVSTSRVAFVPIALGAHGYADAYVAGIASGPGMRIFWTGSPGGKGGATVVLSDQDWQIVVQKLGAAMKASKHLDTISIVFNLDKMEGWKQCKRIHSPDAYESELTYGSRVPNTENCTPAQVALGGAIDEIKAVHSCVEHGGTCFIDGDLHHMEMNWFRLGMWGQAVLAGKCKPTDPPPQDLVTSWNGGTSSTLSRPKPCGRLGPNPAQQAASSSTSDTTNLLLTTMVPVMAMMAQNMASNISAPAPAAPASAPRSLVLPSSPPPAIEDDLDVFMDAFRRAKNIADTRIDNTKDQLRDASYTPDIICEPSVTSEQLMELTGFAEGEVHRLKKFARQWSGKMEGKRARQGISF</sequence>
<dbReference type="Proteomes" id="UP001218218">
    <property type="component" value="Unassembled WGS sequence"/>
</dbReference>
<reference evidence="2" key="1">
    <citation type="submission" date="2023-03" db="EMBL/GenBank/DDBJ databases">
        <title>Massive genome expansion in bonnet fungi (Mycena s.s.) driven by repeated elements and novel gene families across ecological guilds.</title>
        <authorList>
            <consortium name="Lawrence Berkeley National Laboratory"/>
            <person name="Harder C.B."/>
            <person name="Miyauchi S."/>
            <person name="Viragh M."/>
            <person name="Kuo A."/>
            <person name="Thoen E."/>
            <person name="Andreopoulos B."/>
            <person name="Lu D."/>
            <person name="Skrede I."/>
            <person name="Drula E."/>
            <person name="Henrissat B."/>
            <person name="Morin E."/>
            <person name="Kohler A."/>
            <person name="Barry K."/>
            <person name="LaButti K."/>
            <person name="Morin E."/>
            <person name="Salamov A."/>
            <person name="Lipzen A."/>
            <person name="Mereny Z."/>
            <person name="Hegedus B."/>
            <person name="Baldrian P."/>
            <person name="Stursova M."/>
            <person name="Weitz H."/>
            <person name="Taylor A."/>
            <person name="Grigoriev I.V."/>
            <person name="Nagy L.G."/>
            <person name="Martin F."/>
            <person name="Kauserud H."/>
        </authorList>
    </citation>
    <scope>NUCLEOTIDE SEQUENCE</scope>
    <source>
        <strain evidence="2">CBHHK002</strain>
    </source>
</reference>
<protein>
    <submittedName>
        <fullName evidence="2">Uncharacterized protein</fullName>
    </submittedName>
</protein>
<feature type="region of interest" description="Disordered" evidence="1">
    <location>
        <begin position="297"/>
        <end position="341"/>
    </location>
</feature>
<feature type="compositionally biased region" description="Polar residues" evidence="1">
    <location>
        <begin position="305"/>
        <end position="318"/>
    </location>
</feature>
<organism evidence="2 3">
    <name type="scientific">Mycena albidolilacea</name>
    <dbReference type="NCBI Taxonomy" id="1033008"/>
    <lineage>
        <taxon>Eukaryota</taxon>
        <taxon>Fungi</taxon>
        <taxon>Dikarya</taxon>
        <taxon>Basidiomycota</taxon>
        <taxon>Agaricomycotina</taxon>
        <taxon>Agaricomycetes</taxon>
        <taxon>Agaricomycetidae</taxon>
        <taxon>Agaricales</taxon>
        <taxon>Marasmiineae</taxon>
        <taxon>Mycenaceae</taxon>
        <taxon>Mycena</taxon>
    </lineage>
</organism>
<proteinExistence type="predicted"/>
<evidence type="ECO:0000256" key="1">
    <source>
        <dbReference type="SAM" id="MobiDB-lite"/>
    </source>
</evidence>
<keyword evidence="3" id="KW-1185">Reference proteome</keyword>
<name>A0AAD7ELR6_9AGAR</name>
<evidence type="ECO:0000313" key="2">
    <source>
        <dbReference type="EMBL" id="KAJ7337652.1"/>
    </source>
</evidence>
<gene>
    <name evidence="2" type="ORF">DFH08DRAFT_964619</name>
</gene>
<comment type="caution">
    <text evidence="2">The sequence shown here is derived from an EMBL/GenBank/DDBJ whole genome shotgun (WGS) entry which is preliminary data.</text>
</comment>
<dbReference type="AlphaFoldDB" id="A0AAD7ELR6"/>